<evidence type="ECO:0000256" key="3">
    <source>
        <dbReference type="ARBA" id="ARBA00022448"/>
    </source>
</evidence>
<evidence type="ECO:0000313" key="6">
    <source>
        <dbReference type="EMBL" id="ARU45196.1"/>
    </source>
</evidence>
<feature type="coiled-coil region" evidence="5">
    <location>
        <begin position="196"/>
        <end position="223"/>
    </location>
</feature>
<organism evidence="6 7">
    <name type="scientific">Corynebacterium silvaticum</name>
    <dbReference type="NCBI Taxonomy" id="2320431"/>
    <lineage>
        <taxon>Bacteria</taxon>
        <taxon>Bacillati</taxon>
        <taxon>Actinomycetota</taxon>
        <taxon>Actinomycetes</taxon>
        <taxon>Mycobacteriales</taxon>
        <taxon>Corynebacteriaceae</taxon>
        <taxon>Corynebacterium</taxon>
    </lineage>
</organism>
<keyword evidence="3" id="KW-0813">Transport</keyword>
<accession>A0A7Y4LIT8</accession>
<reference evidence="6 7" key="4">
    <citation type="journal article" date="2020" name="PLoS ONE">
        <title>Taxonomic classification of strain PO100/5 shows a broader geographic distribution and genetic markers of the recently described Corynebacterium silvaticum.</title>
        <authorList>
            <person name="Viana M.V.C."/>
            <person name="Profeta R."/>
            <person name="da Silva A.L."/>
            <person name="Hurtado R."/>
            <person name="Cerqueira J.C."/>
            <person name="Ribeiro B.F.S."/>
            <person name="Almeida M.O."/>
            <person name="Morais-Rodrigues F."/>
            <person name="Soares S.C."/>
            <person name="Oliveira M."/>
            <person name="Tavares L."/>
            <person name="Figueiredo H."/>
            <person name="Wattam A.R."/>
            <person name="Barh D."/>
            <person name="Ghosh P."/>
            <person name="Silva A."/>
            <person name="Azevedo V."/>
        </authorList>
    </citation>
    <scope>NUCLEOTIDE SEQUENCE [LARGE SCALE GENOMIC DNA]</scope>
    <source>
        <strain evidence="6 7">PO100/5</strain>
    </source>
</reference>
<reference evidence="6 7" key="3">
    <citation type="journal article" date="2020" name="Int. J. Syst. Evol. Microbiol.">
        <title>Corynebacterium silvaticum sp. nov., a unique group of NTTB corynebacteria in wild boar and roe deer.</title>
        <authorList>
            <person name="Dangel A."/>
            <person name="Berger A."/>
            <person name="Rau J."/>
            <person name="Eisenberg T."/>
            <person name="Kampfer P."/>
            <person name="Margos G."/>
            <person name="Contzen M."/>
            <person name="Busse H.J."/>
            <person name="Konrad R."/>
            <person name="Peters M."/>
            <person name="Sting R."/>
            <person name="Sing A."/>
        </authorList>
    </citation>
    <scope>NUCLEOTIDE SEQUENCE [LARGE SCALE GENOMIC DNA]</scope>
    <source>
        <strain evidence="6 7">PO100/5</strain>
    </source>
</reference>
<name>A0A7Y4LIT8_9CORY</name>
<evidence type="ECO:0000256" key="5">
    <source>
        <dbReference type="SAM" id="Coils"/>
    </source>
</evidence>
<dbReference type="SUPFAM" id="SSF53807">
    <property type="entry name" value="Helical backbone' metal receptor"/>
    <property type="match status" value="1"/>
</dbReference>
<dbReference type="RefSeq" id="WP_087453087.1">
    <property type="nucleotide sequence ID" value="NZ_CP021417.2"/>
</dbReference>
<protein>
    <submittedName>
        <fullName evidence="6">Iron-siderophore ABC transporter substrate-binding protein</fullName>
    </submittedName>
</protein>
<dbReference type="EMBL" id="CP021417">
    <property type="protein sequence ID" value="ARU45196.1"/>
    <property type="molecule type" value="Genomic_DNA"/>
</dbReference>
<dbReference type="AlphaFoldDB" id="A0A7Y4LIT8"/>
<evidence type="ECO:0000256" key="4">
    <source>
        <dbReference type="ARBA" id="ARBA00022729"/>
    </source>
</evidence>
<dbReference type="GeneID" id="75006729"/>
<dbReference type="Gene3D" id="3.40.50.1980">
    <property type="entry name" value="Nitrogenase molybdenum iron protein domain"/>
    <property type="match status" value="2"/>
</dbReference>
<keyword evidence="7" id="KW-1185">Reference proteome</keyword>
<keyword evidence="4" id="KW-0732">Signal</keyword>
<comment type="similarity">
    <text evidence="2">Belongs to the bacterial solute-binding protein 8 family.</text>
</comment>
<dbReference type="Pfam" id="PF01497">
    <property type="entry name" value="Peripla_BP_2"/>
    <property type="match status" value="1"/>
</dbReference>
<comment type="subcellular location">
    <subcellularLocation>
        <location evidence="1">Cell envelope</location>
    </subcellularLocation>
</comment>
<evidence type="ECO:0000256" key="2">
    <source>
        <dbReference type="ARBA" id="ARBA00008814"/>
    </source>
</evidence>
<evidence type="ECO:0000313" key="7">
    <source>
        <dbReference type="Proteomes" id="UP000195652"/>
    </source>
</evidence>
<dbReference type="PROSITE" id="PS51257">
    <property type="entry name" value="PROKAR_LIPOPROTEIN"/>
    <property type="match status" value="1"/>
</dbReference>
<dbReference type="InterPro" id="IPR002491">
    <property type="entry name" value="ABC_transptr_periplasmic_BD"/>
</dbReference>
<dbReference type="KEGG" id="csil:CBE74_00220"/>
<dbReference type="PANTHER" id="PTHR30532:SF21">
    <property type="entry name" value="SIDEROPHORE-BINDING LIPOPROTEIN YFIY-RELATED"/>
    <property type="match status" value="1"/>
</dbReference>
<proteinExistence type="inferred from homology"/>
<dbReference type="GO" id="GO:1901678">
    <property type="term" value="P:iron coordination entity transport"/>
    <property type="evidence" value="ECO:0007669"/>
    <property type="project" value="UniProtKB-ARBA"/>
</dbReference>
<evidence type="ECO:0000256" key="1">
    <source>
        <dbReference type="ARBA" id="ARBA00004196"/>
    </source>
</evidence>
<dbReference type="OrthoDB" id="9793175at2"/>
<dbReference type="CDD" id="cd01146">
    <property type="entry name" value="FhuD"/>
    <property type="match status" value="1"/>
</dbReference>
<dbReference type="GO" id="GO:0030288">
    <property type="term" value="C:outer membrane-bounded periplasmic space"/>
    <property type="evidence" value="ECO:0007669"/>
    <property type="project" value="TreeGrafter"/>
</dbReference>
<dbReference type="InterPro" id="IPR051313">
    <property type="entry name" value="Bact_iron-sidero_bind"/>
</dbReference>
<gene>
    <name evidence="6" type="ORF">CBE74_00220</name>
</gene>
<reference evidence="6 7" key="2">
    <citation type="journal article" date="2020" name="Antonie Van Leeuwenhoek">
        <title>Phylogenomic characterisation of a novel corynebacterial species pathogenic to animals.</title>
        <authorList>
            <person name="Moller J."/>
            <person name="Musella L."/>
            <person name="Melnikov V."/>
            <person name="Geissdorfer W."/>
            <person name="Burkovski A."/>
            <person name="Sangal V."/>
        </authorList>
    </citation>
    <scope>NUCLEOTIDE SEQUENCE [LARGE SCALE GENOMIC DNA]</scope>
    <source>
        <strain evidence="6 7">PO100/5</strain>
    </source>
</reference>
<reference evidence="6 7" key="1">
    <citation type="journal article" date="2014" name="BMC Vet. Res.">
        <title>First report of Corynebacterium pseudotuberculosis from caseous lymphadenitis lesions in Black Alentejano pig (Sus scrofa domesticus).</title>
        <authorList>
            <person name="Oliveira M."/>
            <person name="Barroco C."/>
            <person name="Mottola C."/>
            <person name="Santos R."/>
            <person name="Lemsaddek A."/>
            <person name="Tavares L."/>
            <person name="Semedo-Lemsaddek T."/>
        </authorList>
    </citation>
    <scope>NUCLEOTIDE SEQUENCE [LARGE SCALE GENOMIC DNA]</scope>
    <source>
        <strain evidence="6 7">PO100/5</strain>
    </source>
</reference>
<dbReference type="PROSITE" id="PS50983">
    <property type="entry name" value="FE_B12_PBP"/>
    <property type="match status" value="1"/>
</dbReference>
<dbReference type="PANTHER" id="PTHR30532">
    <property type="entry name" value="IRON III DICITRATE-BINDING PERIPLASMIC PROTEIN"/>
    <property type="match status" value="1"/>
</dbReference>
<sequence length="350" mass="37587">MKDTQSLNLWSRRIAVMLALLVSVSLVFALAACSTEEKQSKDTGQGNSDVATGGAHFSTADAETAKLGSDAAPGEFPRTVKHALGETEIKEQPKRVVVLDTGELDSVLSLGITPVGMVTTKGANPVPSYLADKVKDAKSVGTINEINVEEIAALQPDLIMGSKLRAEKIYAQLSEVAPTVFSIRPGFPWKENFLLIGEALGKEKEAEAKLNEYTAKVEGIKNSVPADTTVSLVRFMPKRIRLYANKSLIGVILKDAGITRPENQNVDELATEISPETIDQAEGSVIFYSSYGKTDATGQDAIVNGAAWKNLSAVKNGQAHEVNDDVWFLGFGPTGAMQIVEDLKELLPKK</sequence>
<dbReference type="Proteomes" id="UP000195652">
    <property type="component" value="Chromosome"/>
</dbReference>
<keyword evidence="5" id="KW-0175">Coiled coil</keyword>